<evidence type="ECO:0000256" key="8">
    <source>
        <dbReference type="SAM" id="MobiDB-lite"/>
    </source>
</evidence>
<dbReference type="PANTHER" id="PTHR46526">
    <property type="entry name" value="CHORDIN"/>
    <property type="match status" value="1"/>
</dbReference>
<gene>
    <name evidence="12" type="primary">At-sog</name>
</gene>
<dbReference type="EMBL" id="AB236147">
    <property type="protein sequence ID" value="BAE87096.1"/>
    <property type="molecule type" value="mRNA"/>
</dbReference>
<accession>Q25C48</accession>
<evidence type="ECO:0000256" key="4">
    <source>
        <dbReference type="ARBA" id="ARBA00022525"/>
    </source>
</evidence>
<dbReference type="PANTHER" id="PTHR46526:SF1">
    <property type="entry name" value="CHORDIN"/>
    <property type="match status" value="1"/>
</dbReference>
<comment type="subcellular location">
    <subcellularLocation>
        <location evidence="1">Secreted</location>
    </subcellularLocation>
</comment>
<dbReference type="InterPro" id="IPR001007">
    <property type="entry name" value="VWF_dom"/>
</dbReference>
<feature type="signal peptide" evidence="9">
    <location>
        <begin position="1"/>
        <end position="26"/>
    </location>
</feature>
<feature type="domain" description="CHRD" evidence="11">
    <location>
        <begin position="574"/>
        <end position="694"/>
    </location>
</feature>
<evidence type="ECO:0000256" key="2">
    <source>
        <dbReference type="ARBA" id="ARBA00007156"/>
    </source>
</evidence>
<feature type="domain" description="VWFC" evidence="10">
    <location>
        <begin position="728"/>
        <end position="787"/>
    </location>
</feature>
<feature type="compositionally biased region" description="Low complexity" evidence="8">
    <location>
        <begin position="973"/>
        <end position="985"/>
    </location>
</feature>
<evidence type="ECO:0000256" key="9">
    <source>
        <dbReference type="SAM" id="SignalP"/>
    </source>
</evidence>
<feature type="region of interest" description="Disordered" evidence="8">
    <location>
        <begin position="970"/>
        <end position="1010"/>
    </location>
</feature>
<dbReference type="CTD" id="32498"/>
<dbReference type="PROSITE" id="PS01208">
    <property type="entry name" value="VWFC_1"/>
    <property type="match status" value="2"/>
</dbReference>
<evidence type="ECO:0000256" key="6">
    <source>
        <dbReference type="ARBA" id="ARBA00023180"/>
    </source>
</evidence>
<dbReference type="GO" id="GO:0009953">
    <property type="term" value="P:dorsal/ventral pattern formation"/>
    <property type="evidence" value="ECO:0007669"/>
    <property type="project" value="TreeGrafter"/>
</dbReference>
<dbReference type="GeneID" id="107454167"/>
<feature type="compositionally biased region" description="Basic residues" evidence="8">
    <location>
        <begin position="987"/>
        <end position="1003"/>
    </location>
</feature>
<dbReference type="InterPro" id="IPR016353">
    <property type="entry name" value="Chordin"/>
</dbReference>
<dbReference type="InterPro" id="IPR010895">
    <property type="entry name" value="CHRD"/>
</dbReference>
<dbReference type="OrthoDB" id="9829321at2759"/>
<reference evidence="12" key="1">
    <citation type="journal article" date="2006" name="Development">
        <title>Axis specification in the spider embryo: dpp is required for radial-to-axial symmetry transformation and sog for ventral patterning.</title>
        <authorList>
            <person name="Akiyama-Oda Y."/>
            <person name="Oda H."/>
        </authorList>
    </citation>
    <scope>NUCLEOTIDE SEQUENCE</scope>
</reference>
<dbReference type="InterPro" id="IPR052278">
    <property type="entry name" value="Chordin-like_regulators"/>
</dbReference>
<feature type="domain" description="VWFC" evidence="10">
    <location>
        <begin position="803"/>
        <end position="872"/>
    </location>
</feature>
<feature type="chain" id="PRO_5004203090" evidence="9">
    <location>
        <begin position="27"/>
        <end position="1010"/>
    </location>
</feature>
<dbReference type="SMART" id="SM00754">
    <property type="entry name" value="CHRD"/>
    <property type="match status" value="2"/>
</dbReference>
<dbReference type="PROSITE" id="PS50184">
    <property type="entry name" value="VWFC_2"/>
    <property type="match status" value="3"/>
</dbReference>
<proteinExistence type="evidence at transcript level"/>
<keyword evidence="6" id="KW-0325">Glycoprotein</keyword>
<dbReference type="Pfam" id="PF00093">
    <property type="entry name" value="VWC"/>
    <property type="match status" value="4"/>
</dbReference>
<dbReference type="SUPFAM" id="SSF57603">
    <property type="entry name" value="FnI-like domain"/>
    <property type="match status" value="3"/>
</dbReference>
<keyword evidence="5" id="KW-0677">Repeat</keyword>
<evidence type="ECO:0000256" key="5">
    <source>
        <dbReference type="ARBA" id="ARBA00022737"/>
    </source>
</evidence>
<dbReference type="GO" id="GO:0036122">
    <property type="term" value="F:BMP binding"/>
    <property type="evidence" value="ECO:0007669"/>
    <property type="project" value="TreeGrafter"/>
</dbReference>
<comment type="similarity">
    <text evidence="2 7">Belongs to the chordin family.</text>
</comment>
<feature type="domain" description="VWFC" evidence="10">
    <location>
        <begin position="907"/>
        <end position="971"/>
    </location>
</feature>
<organism evidence="12">
    <name type="scientific">Parasteatoda tepidariorum</name>
    <name type="common">Common house spider</name>
    <name type="synonym">Achaearanea tepidariorum</name>
    <dbReference type="NCBI Taxonomy" id="114398"/>
    <lineage>
        <taxon>Eukaryota</taxon>
        <taxon>Metazoa</taxon>
        <taxon>Ecdysozoa</taxon>
        <taxon>Arthropoda</taxon>
        <taxon>Chelicerata</taxon>
        <taxon>Arachnida</taxon>
        <taxon>Araneae</taxon>
        <taxon>Araneomorphae</taxon>
        <taxon>Entelegynae</taxon>
        <taxon>Araneoidea</taxon>
        <taxon>Theridiidae</taxon>
        <taxon>Parasteatoda</taxon>
    </lineage>
</organism>
<dbReference type="OMA" id="TGRFTFH"/>
<sequence>MNVRKQSVCGLFTFILCCSCVMVSSAVTKKVRPPLVEEVGRRKLEKQTHCQFGNNTYELEERWRPDLGPPFGMLYCMRCECIPVQRKRRIMSKVRCKNIKNDCPKPTCDDPVLLPQRCCKTCPGEDYADLEEDIATRKLESEDEDKILKEYTALLTGKILVPRVSVSGEAVSRATVAGAARGYFVFTKRDLHYTINYRGIPRPASVRFTNEEGNILEEHEIPIAPHHVQGSKVCGVWRRVPKVYRRLLQKEKLIFILVTSSHADGIVGGRIMKHNSINTEAYGTLLLPSIKSGDLANETQGTGGMANIFPVTDSIHVSLGFNGIFTAEDIRDVPLIVSLFYEDMDGKLLPISESLISLPKVHPHYNSATVKLDLAPHLQERLSSGKFELRISSKDGQRLQSGRIMPKVTCNVFEAVITPTEIIDTSKDPITGFIILDIGSEGFINYKLHVSDPSIESATIRLETKVETPNGTGMRVLQQVSQNLTNSWGNGTFSRRSIQEMEMMLSDDLVVTVLADTPNTVVHSATPEYRSSIIHRPFPPLPESLGRSSRVTRSDKVRMQLRGQVHQRLYTDALINEMPILLTGGNTTAGGIAWLSIDKDCILHYQVYLTGLDARERHLLELLQVRPGKYHHPLQRVLKKFEGEQVMVEDLAEDLDGRSLAFIQQGYTYLVVTSKLNSKAKAVELRAKINELYTPPNCLPSYDASSKTRSGNTYQDGYNDVYGTDLRNTCEYEGTIYDDGDHWKGEHEECTMCSCQRGRVVCERTICPKPLCNNPMTMEGECCPFCPSNSNGSSEVDVHKGERYCFFDKKYRPAGIRWHPYVPPFGFSKCSLCTCDPKTLTVKCDRITCPALTCAEKDAYREQDNDCCKKCPNSVLTKAIVIIPPSVGHLGDQSGEKSTVKEILNAGGCKFRGQVHRNGDEWHPTIEPYGAEKCVKCHCKDGRAKCKRKKCPKESCPVKVPGEDGCCDRCIDSVSESSSRSAEGPSKGKRRRKERERRHRKVRQPKEKQN</sequence>
<dbReference type="RefSeq" id="NP_001310761.1">
    <property type="nucleotide sequence ID" value="NM_001323832.1"/>
</dbReference>
<evidence type="ECO:0000256" key="3">
    <source>
        <dbReference type="ARBA" id="ARBA00022473"/>
    </source>
</evidence>
<keyword evidence="4" id="KW-0964">Secreted</keyword>
<dbReference type="GO" id="GO:0048731">
    <property type="term" value="P:system development"/>
    <property type="evidence" value="ECO:0007669"/>
    <property type="project" value="UniProtKB-ARBA"/>
</dbReference>
<keyword evidence="3 7" id="KW-0217">Developmental protein</keyword>
<dbReference type="PROSITE" id="PS50933">
    <property type="entry name" value="CHRD"/>
    <property type="match status" value="2"/>
</dbReference>
<protein>
    <submittedName>
        <fullName evidence="12">Short gastrulation</fullName>
    </submittedName>
</protein>
<evidence type="ECO:0000259" key="10">
    <source>
        <dbReference type="PROSITE" id="PS50184"/>
    </source>
</evidence>
<dbReference type="AlphaFoldDB" id="Q25C48"/>
<dbReference type="KEGG" id="ptep:107454167"/>
<evidence type="ECO:0000313" key="12">
    <source>
        <dbReference type="EMBL" id="BAE87096.1"/>
    </source>
</evidence>
<dbReference type="Gene3D" id="6.20.200.20">
    <property type="match status" value="2"/>
</dbReference>
<evidence type="ECO:0000259" key="11">
    <source>
        <dbReference type="PROSITE" id="PS50933"/>
    </source>
</evidence>
<dbReference type="GO" id="GO:0005615">
    <property type="term" value="C:extracellular space"/>
    <property type="evidence" value="ECO:0007669"/>
    <property type="project" value="TreeGrafter"/>
</dbReference>
<feature type="domain" description="CHRD" evidence="11">
    <location>
        <begin position="147"/>
        <end position="276"/>
    </location>
</feature>
<keyword evidence="9" id="KW-0732">Signal</keyword>
<name>Q25C48_PARTP</name>
<evidence type="ECO:0000256" key="7">
    <source>
        <dbReference type="PIRNR" id="PIRNR002496"/>
    </source>
</evidence>
<dbReference type="PIRSF" id="PIRSF002496">
    <property type="entry name" value="Chordin"/>
    <property type="match status" value="1"/>
</dbReference>
<evidence type="ECO:0000256" key="1">
    <source>
        <dbReference type="ARBA" id="ARBA00004613"/>
    </source>
</evidence>
<dbReference type="SMART" id="SM00214">
    <property type="entry name" value="VWC"/>
    <property type="match status" value="4"/>
</dbReference>
<dbReference type="GO" id="GO:0030514">
    <property type="term" value="P:negative regulation of BMP signaling pathway"/>
    <property type="evidence" value="ECO:0007669"/>
    <property type="project" value="TreeGrafter"/>
</dbReference>